<dbReference type="PANTHER" id="PTHR10890:SF3">
    <property type="entry name" value="CYSTEINE--TRNA LIGASE, CYTOPLASMIC"/>
    <property type="match status" value="1"/>
</dbReference>
<dbReference type="InterPro" id="IPR009080">
    <property type="entry name" value="tRNAsynth_Ia_anticodon-bd"/>
</dbReference>
<evidence type="ECO:0000313" key="15">
    <source>
        <dbReference type="Proteomes" id="UP000199561"/>
    </source>
</evidence>
<dbReference type="EC" id="6.1.1.16" evidence="12"/>
<evidence type="ECO:0000256" key="3">
    <source>
        <dbReference type="ARBA" id="ARBA00011245"/>
    </source>
</evidence>
<comment type="subcellular location">
    <subcellularLocation>
        <location evidence="1 12">Cytoplasm</location>
    </subcellularLocation>
</comment>
<evidence type="ECO:0000256" key="5">
    <source>
        <dbReference type="ARBA" id="ARBA00022598"/>
    </source>
</evidence>
<dbReference type="InterPro" id="IPR024909">
    <property type="entry name" value="Cys-tRNA/MSH_ligase"/>
</dbReference>
<comment type="subunit">
    <text evidence="3 12">Monomer.</text>
</comment>
<keyword evidence="6 12" id="KW-0479">Metal-binding</keyword>
<dbReference type="Pfam" id="PF01406">
    <property type="entry name" value="tRNA-synt_1e"/>
    <property type="match status" value="1"/>
</dbReference>
<evidence type="ECO:0000256" key="4">
    <source>
        <dbReference type="ARBA" id="ARBA00022490"/>
    </source>
</evidence>
<reference evidence="14 15" key="1">
    <citation type="submission" date="2016-10" db="EMBL/GenBank/DDBJ databases">
        <authorList>
            <person name="de Groot N.N."/>
        </authorList>
    </citation>
    <scope>NUCLEOTIDE SEQUENCE [LARGE SCALE GENOMIC DNA]</scope>
    <source>
        <strain evidence="14 15">Nm146</strain>
    </source>
</reference>
<evidence type="ECO:0000256" key="12">
    <source>
        <dbReference type="HAMAP-Rule" id="MF_00041"/>
    </source>
</evidence>
<dbReference type="InterPro" id="IPR032678">
    <property type="entry name" value="tRNA-synt_1_cat_dom"/>
</dbReference>
<protein>
    <recommendedName>
        <fullName evidence="12">Cysteine--tRNA ligase</fullName>
        <ecNumber evidence="12">6.1.1.16</ecNumber>
    </recommendedName>
    <alternativeName>
        <fullName evidence="12">Cysteinyl-tRNA synthetase</fullName>
        <shortName evidence="12">CysRS</shortName>
    </alternativeName>
</protein>
<dbReference type="InterPro" id="IPR015273">
    <property type="entry name" value="Cys-tRNA-synt_Ia_DALR"/>
</dbReference>
<feature type="binding site" evidence="12">
    <location>
        <position position="28"/>
    </location>
    <ligand>
        <name>Zn(2+)</name>
        <dbReference type="ChEBI" id="CHEBI:29105"/>
    </ligand>
</feature>
<feature type="binding site" evidence="12">
    <location>
        <position position="209"/>
    </location>
    <ligand>
        <name>Zn(2+)</name>
        <dbReference type="ChEBI" id="CHEBI:29105"/>
    </ligand>
</feature>
<accession>A0A1I4PR07</accession>
<dbReference type="Pfam" id="PF09190">
    <property type="entry name" value="DALR_2"/>
    <property type="match status" value="1"/>
</dbReference>
<feature type="short sequence motif" description="'KMSKS' region" evidence="12">
    <location>
        <begin position="266"/>
        <end position="270"/>
    </location>
</feature>
<dbReference type="Proteomes" id="UP000199561">
    <property type="component" value="Unassembled WGS sequence"/>
</dbReference>
<dbReference type="GO" id="GO:0006423">
    <property type="term" value="P:cysteinyl-tRNA aminoacylation"/>
    <property type="evidence" value="ECO:0007669"/>
    <property type="project" value="UniProtKB-UniRule"/>
</dbReference>
<dbReference type="Gene3D" id="3.40.50.620">
    <property type="entry name" value="HUPs"/>
    <property type="match status" value="1"/>
</dbReference>
<comment type="catalytic activity">
    <reaction evidence="12">
        <text>tRNA(Cys) + L-cysteine + ATP = L-cysteinyl-tRNA(Cys) + AMP + diphosphate</text>
        <dbReference type="Rhea" id="RHEA:17773"/>
        <dbReference type="Rhea" id="RHEA-COMP:9661"/>
        <dbReference type="Rhea" id="RHEA-COMP:9679"/>
        <dbReference type="ChEBI" id="CHEBI:30616"/>
        <dbReference type="ChEBI" id="CHEBI:33019"/>
        <dbReference type="ChEBI" id="CHEBI:35235"/>
        <dbReference type="ChEBI" id="CHEBI:78442"/>
        <dbReference type="ChEBI" id="CHEBI:78517"/>
        <dbReference type="ChEBI" id="CHEBI:456215"/>
        <dbReference type="EC" id="6.1.1.16"/>
    </reaction>
</comment>
<dbReference type="RefSeq" id="WP_090668364.1">
    <property type="nucleotide sequence ID" value="NZ_FOUF01000012.1"/>
</dbReference>
<dbReference type="CDD" id="cd00672">
    <property type="entry name" value="CysRS_core"/>
    <property type="match status" value="1"/>
</dbReference>
<dbReference type="SMART" id="SM00840">
    <property type="entry name" value="DALR_2"/>
    <property type="match status" value="1"/>
</dbReference>
<dbReference type="HAMAP" id="MF_00041">
    <property type="entry name" value="Cys_tRNA_synth"/>
    <property type="match status" value="1"/>
</dbReference>
<dbReference type="NCBIfam" id="TIGR00435">
    <property type="entry name" value="cysS"/>
    <property type="match status" value="1"/>
</dbReference>
<dbReference type="InterPro" id="IPR056411">
    <property type="entry name" value="CysS_C"/>
</dbReference>
<keyword evidence="5 12" id="KW-0436">Ligase</keyword>
<evidence type="ECO:0000313" key="14">
    <source>
        <dbReference type="EMBL" id="SFM30331.1"/>
    </source>
</evidence>
<keyword evidence="10 12" id="KW-0648">Protein biosynthesis</keyword>
<evidence type="ECO:0000256" key="1">
    <source>
        <dbReference type="ARBA" id="ARBA00004496"/>
    </source>
</evidence>
<evidence type="ECO:0000256" key="9">
    <source>
        <dbReference type="ARBA" id="ARBA00022840"/>
    </source>
</evidence>
<evidence type="ECO:0000256" key="11">
    <source>
        <dbReference type="ARBA" id="ARBA00023146"/>
    </source>
</evidence>
<feature type="binding site" evidence="12">
    <location>
        <position position="238"/>
    </location>
    <ligand>
        <name>Zn(2+)</name>
        <dbReference type="ChEBI" id="CHEBI:29105"/>
    </ligand>
</feature>
<dbReference type="Pfam" id="PF23493">
    <property type="entry name" value="CysS_C"/>
    <property type="match status" value="1"/>
</dbReference>
<dbReference type="PANTHER" id="PTHR10890">
    <property type="entry name" value="CYSTEINYL-TRNA SYNTHETASE"/>
    <property type="match status" value="1"/>
</dbReference>
<dbReference type="AlphaFoldDB" id="A0A1I4PR07"/>
<evidence type="ECO:0000256" key="10">
    <source>
        <dbReference type="ARBA" id="ARBA00022917"/>
    </source>
</evidence>
<name>A0A1I4PR07_9PROT</name>
<dbReference type="InterPro" id="IPR015803">
    <property type="entry name" value="Cys-tRNA-ligase"/>
</dbReference>
<keyword evidence="15" id="KW-1185">Reference proteome</keyword>
<keyword evidence="8 12" id="KW-0862">Zinc</keyword>
<evidence type="ECO:0000256" key="7">
    <source>
        <dbReference type="ARBA" id="ARBA00022741"/>
    </source>
</evidence>
<organism evidence="14 15">
    <name type="scientific">Nitrosomonas nitrosa</name>
    <dbReference type="NCBI Taxonomy" id="52442"/>
    <lineage>
        <taxon>Bacteria</taxon>
        <taxon>Pseudomonadati</taxon>
        <taxon>Pseudomonadota</taxon>
        <taxon>Betaproteobacteria</taxon>
        <taxon>Nitrosomonadales</taxon>
        <taxon>Nitrosomonadaceae</taxon>
        <taxon>Nitrosomonas</taxon>
    </lineage>
</organism>
<feature type="binding site" evidence="12">
    <location>
        <position position="234"/>
    </location>
    <ligand>
        <name>Zn(2+)</name>
        <dbReference type="ChEBI" id="CHEBI:29105"/>
    </ligand>
</feature>
<dbReference type="FunFam" id="3.40.50.620:FF:000009">
    <property type="entry name" value="Cysteine--tRNA ligase"/>
    <property type="match status" value="1"/>
</dbReference>
<comment type="similarity">
    <text evidence="2 12">Belongs to the class-I aminoacyl-tRNA synthetase family.</text>
</comment>
<keyword evidence="4 12" id="KW-0963">Cytoplasm</keyword>
<sequence>MLKIYNTLTRKKQSFIPLIPGEVRMYVCGMTVYDYCHLGHARVLVVFDTVVRWLKVMGYKVTYVRNITDIDDKIIKRAYENGETIDILTQRFIDAMHEDAAKLGVDQPTHEPRATQCIEDMIAMIQILVQKKLAYVAANGDVFYAVHRFPDYGKLSGKSLEDLRAGERVEIDLNKKDPLDFVLWKAAKPDEPSWDSPWGKGRPGWHIECSAMSEHYLGEQFDIHGGGQDLQFPHHENEIAQSEGAHDHPYVNYWMHNGFVRVDNEKMSKSLGNFFTVREVLTQYQPEVVRFFITRAHYRSPLNYSNEHLNDAKNALDRLYIALKEHNTFASEVNWEDPYAARFKSAMDDDFNTSEAIAVLFDLAGELNKTRSLQHAVLLKALGGMLGLLQQNPQAYLQHPFSAEDSHFTPEEIERLIQQRLAARKMRDFAQADTIRQQLLEAGIVLEDGAQGTTWRRQ</sequence>
<evidence type="ECO:0000256" key="2">
    <source>
        <dbReference type="ARBA" id="ARBA00005594"/>
    </source>
</evidence>
<dbReference type="PRINTS" id="PR00983">
    <property type="entry name" value="TRNASYNTHCYS"/>
</dbReference>
<evidence type="ECO:0000259" key="13">
    <source>
        <dbReference type="SMART" id="SM00840"/>
    </source>
</evidence>
<dbReference type="SUPFAM" id="SSF52374">
    <property type="entry name" value="Nucleotidylyl transferase"/>
    <property type="match status" value="1"/>
</dbReference>
<dbReference type="CDD" id="cd07963">
    <property type="entry name" value="Anticodon_Ia_Cys"/>
    <property type="match status" value="1"/>
</dbReference>
<dbReference type="InterPro" id="IPR014729">
    <property type="entry name" value="Rossmann-like_a/b/a_fold"/>
</dbReference>
<dbReference type="Gene3D" id="1.20.120.1910">
    <property type="entry name" value="Cysteine-tRNA ligase, C-terminal anti-codon recognition domain"/>
    <property type="match status" value="1"/>
</dbReference>
<evidence type="ECO:0000256" key="6">
    <source>
        <dbReference type="ARBA" id="ARBA00022723"/>
    </source>
</evidence>
<dbReference type="GO" id="GO:0008270">
    <property type="term" value="F:zinc ion binding"/>
    <property type="evidence" value="ECO:0007669"/>
    <property type="project" value="UniProtKB-UniRule"/>
</dbReference>
<comment type="cofactor">
    <cofactor evidence="12">
        <name>Zn(2+)</name>
        <dbReference type="ChEBI" id="CHEBI:29105"/>
    </cofactor>
    <text evidence="12">Binds 1 zinc ion per subunit.</text>
</comment>
<keyword evidence="9 12" id="KW-0067">ATP-binding</keyword>
<dbReference type="GO" id="GO:0005524">
    <property type="term" value="F:ATP binding"/>
    <property type="evidence" value="ECO:0007669"/>
    <property type="project" value="UniProtKB-UniRule"/>
</dbReference>
<feature type="short sequence motif" description="'HIGH' region" evidence="12">
    <location>
        <begin position="30"/>
        <end position="40"/>
    </location>
</feature>
<dbReference type="EMBL" id="FOUF01000012">
    <property type="protein sequence ID" value="SFM30331.1"/>
    <property type="molecule type" value="Genomic_DNA"/>
</dbReference>
<dbReference type="SUPFAM" id="SSF47323">
    <property type="entry name" value="Anticodon-binding domain of a subclass of class I aminoacyl-tRNA synthetases"/>
    <property type="match status" value="1"/>
</dbReference>
<feature type="binding site" evidence="12">
    <location>
        <position position="269"/>
    </location>
    <ligand>
        <name>ATP</name>
        <dbReference type="ChEBI" id="CHEBI:30616"/>
    </ligand>
</feature>
<keyword evidence="7 12" id="KW-0547">Nucleotide-binding</keyword>
<keyword evidence="11 12" id="KW-0030">Aminoacyl-tRNA synthetase</keyword>
<proteinExistence type="inferred from homology"/>
<dbReference type="GO" id="GO:0004817">
    <property type="term" value="F:cysteine-tRNA ligase activity"/>
    <property type="evidence" value="ECO:0007669"/>
    <property type="project" value="UniProtKB-UniRule"/>
</dbReference>
<gene>
    <name evidence="12" type="primary">cysS</name>
    <name evidence="14" type="ORF">SAMN05421880_11248</name>
</gene>
<dbReference type="GO" id="GO:0005829">
    <property type="term" value="C:cytosol"/>
    <property type="evidence" value="ECO:0007669"/>
    <property type="project" value="TreeGrafter"/>
</dbReference>
<feature type="domain" description="Cysteinyl-tRNA synthetase class Ia DALR" evidence="13">
    <location>
        <begin position="342"/>
        <end position="397"/>
    </location>
</feature>
<evidence type="ECO:0000256" key="8">
    <source>
        <dbReference type="ARBA" id="ARBA00022833"/>
    </source>
</evidence>
<dbReference type="STRING" id="52442.SAMN05421880_11248"/>